<evidence type="ECO:0000259" key="3">
    <source>
        <dbReference type="PROSITE" id="PS50172"/>
    </source>
</evidence>
<feature type="domain" description="BRCT" evidence="3">
    <location>
        <begin position="760"/>
        <end position="862"/>
    </location>
</feature>
<feature type="domain" description="BRCT" evidence="3">
    <location>
        <begin position="289"/>
        <end position="378"/>
    </location>
</feature>
<feature type="compositionally biased region" description="Basic and acidic residues" evidence="2">
    <location>
        <begin position="1057"/>
        <end position="1068"/>
    </location>
</feature>
<dbReference type="PROSITE" id="PS50172">
    <property type="entry name" value="BRCT"/>
    <property type="match status" value="7"/>
</dbReference>
<dbReference type="GO" id="GO:0007095">
    <property type="term" value="P:mitotic G2 DNA damage checkpoint signaling"/>
    <property type="evidence" value="ECO:0007669"/>
    <property type="project" value="TreeGrafter"/>
</dbReference>
<dbReference type="InterPro" id="IPR036420">
    <property type="entry name" value="BRCT_dom_sf"/>
</dbReference>
<protein>
    <submittedName>
        <fullName evidence="4">DNA topoisomerase 2-binding protein 1-A</fullName>
    </submittedName>
</protein>
<feature type="compositionally biased region" description="Polar residues" evidence="2">
    <location>
        <begin position="592"/>
        <end position="629"/>
    </location>
</feature>
<dbReference type="Proteomes" id="UP000198287">
    <property type="component" value="Unassembled WGS sequence"/>
</dbReference>
<reference evidence="4 5" key="1">
    <citation type="submission" date="2015-12" db="EMBL/GenBank/DDBJ databases">
        <title>The genome of Folsomia candida.</title>
        <authorList>
            <person name="Faddeeva A."/>
            <person name="Derks M.F."/>
            <person name="Anvar Y."/>
            <person name="Smit S."/>
            <person name="Van Straalen N."/>
            <person name="Roelofs D."/>
        </authorList>
    </citation>
    <scope>NUCLEOTIDE SEQUENCE [LARGE SCALE GENOMIC DNA]</scope>
    <source>
        <strain evidence="4 5">VU population</strain>
        <tissue evidence="4">Whole body</tissue>
    </source>
</reference>
<dbReference type="STRING" id="158441.A0A226EHK8"/>
<dbReference type="Gene3D" id="3.40.50.10190">
    <property type="entry name" value="BRCT domain"/>
    <property type="match status" value="7"/>
</dbReference>
<feature type="domain" description="BRCT" evidence="3">
    <location>
        <begin position="447"/>
        <end position="537"/>
    </location>
</feature>
<dbReference type="Pfam" id="PF00533">
    <property type="entry name" value="BRCT"/>
    <property type="match status" value="2"/>
</dbReference>
<feature type="region of interest" description="Disordered" evidence="2">
    <location>
        <begin position="1"/>
        <end position="42"/>
    </location>
</feature>
<keyword evidence="5" id="KW-1185">Reference proteome</keyword>
<feature type="compositionally biased region" description="Polar residues" evidence="2">
    <location>
        <begin position="887"/>
        <end position="906"/>
    </location>
</feature>
<evidence type="ECO:0000313" key="4">
    <source>
        <dbReference type="EMBL" id="OXA56106.1"/>
    </source>
</evidence>
<feature type="compositionally biased region" description="Low complexity" evidence="2">
    <location>
        <begin position="13"/>
        <end position="42"/>
    </location>
</feature>
<dbReference type="OrthoDB" id="251770at2759"/>
<feature type="region of interest" description="Disordered" evidence="2">
    <location>
        <begin position="1057"/>
        <end position="1187"/>
    </location>
</feature>
<organism evidence="4 5">
    <name type="scientific">Folsomia candida</name>
    <name type="common">Springtail</name>
    <dbReference type="NCBI Taxonomy" id="158441"/>
    <lineage>
        <taxon>Eukaryota</taxon>
        <taxon>Metazoa</taxon>
        <taxon>Ecdysozoa</taxon>
        <taxon>Arthropoda</taxon>
        <taxon>Hexapoda</taxon>
        <taxon>Collembola</taxon>
        <taxon>Entomobryomorpha</taxon>
        <taxon>Isotomoidea</taxon>
        <taxon>Isotomidae</taxon>
        <taxon>Proisotominae</taxon>
        <taxon>Folsomia</taxon>
    </lineage>
</organism>
<dbReference type="SMART" id="SM00292">
    <property type="entry name" value="BRCT"/>
    <property type="match status" value="6"/>
</dbReference>
<dbReference type="GO" id="GO:0016853">
    <property type="term" value="F:isomerase activity"/>
    <property type="evidence" value="ECO:0007669"/>
    <property type="project" value="UniProtKB-KW"/>
</dbReference>
<feature type="domain" description="BRCT" evidence="3">
    <location>
        <begin position="1426"/>
        <end position="1500"/>
    </location>
</feature>
<proteinExistence type="predicted"/>
<keyword evidence="4" id="KW-0413">Isomerase</keyword>
<feature type="compositionally biased region" description="Low complexity" evidence="2">
    <location>
        <begin position="1069"/>
        <end position="1082"/>
    </location>
</feature>
<keyword evidence="1" id="KW-0677">Repeat</keyword>
<evidence type="ECO:0000256" key="2">
    <source>
        <dbReference type="SAM" id="MobiDB-lite"/>
    </source>
</evidence>
<dbReference type="PANTHER" id="PTHR13561:SF20">
    <property type="entry name" value="DNA TOPOISOMERASE 2-BINDING PROTEIN 1"/>
    <property type="match status" value="1"/>
</dbReference>
<feature type="compositionally biased region" description="Low complexity" evidence="2">
    <location>
        <begin position="581"/>
        <end position="591"/>
    </location>
</feature>
<feature type="domain" description="BRCT" evidence="3">
    <location>
        <begin position="1315"/>
        <end position="1397"/>
    </location>
</feature>
<comment type="caution">
    <text evidence="4">The sequence shown here is derived from an EMBL/GenBank/DDBJ whole genome shotgun (WGS) entry which is preliminary data.</text>
</comment>
<dbReference type="CDD" id="cd17738">
    <property type="entry name" value="BRCT_TopBP1_rpt7"/>
    <property type="match status" value="1"/>
</dbReference>
<evidence type="ECO:0000256" key="1">
    <source>
        <dbReference type="ARBA" id="ARBA00022737"/>
    </source>
</evidence>
<feature type="domain" description="BRCT" evidence="3">
    <location>
        <begin position="201"/>
        <end position="267"/>
    </location>
</feature>
<name>A0A226EHK8_FOLCA</name>
<feature type="compositionally biased region" description="Low complexity" evidence="2">
    <location>
        <begin position="1120"/>
        <end position="1129"/>
    </location>
</feature>
<feature type="compositionally biased region" description="Basic and acidic residues" evidence="2">
    <location>
        <begin position="1152"/>
        <end position="1166"/>
    </location>
</feature>
<sequence length="1500" mass="166640">MMAPPKGGGGGRTTRSTAKRATVTTTTNNNNNTTTTTTTTNGVRVNQESLRVTRTTVNEAKKTTRRRRADEGSVCSMSMYSQSDVGRKEDNVIYFVLPEGLTAATCSPTLARTYVCAQDGDIESQWITEQDCIHVVPKPGNMFIVGSFEGPVYERLLGYKKEGQCYLLGPQVLLYLLQQDDDDKSPELDMGGSTPLFTVGMRNMLITLTGFPKGQKVEQSIKITKMMGICSGSLTKGVTHVIAYSLMTEKVLTAYKTNIPVMMPEWIDAVWQDSQNDLVHAVDEKYVKYACPIFHKLVVCVSQVFTKLKEAIRNVIEANGGEYSADLTRAKTSILIIPLATGEKYRFAQEWGVPCATPDWVEASKSAGHIVPWQDYPVPQPFKDHPPTSTPFNSMVLPKLHVPSNTDDSVLSNINGPTGRDRDRHVVSQYEYTEDSVKQAVELVKTMSDPFLDGCQIYICNNQKSEHVRKLVNAGAVRLSKISDRVTHIILPPNNQLNSSELQQFKKLDPRPCLMKVQWLIDSAKKGSATDEELYRINIDSNGAYVMMNQVDRVAESIIINQSSHYPAEHLVENIRCEVSSSSDNNAGVSSPTANNSSDKNGDNQQPQINVNQAKSRSHGSPVNKSLNVQVGENDFQARYYANEENENIEDENGMNLNQDEAEHVAEGEMNSLNESEPKLFSGLKFKVEMNNNPNQRIEIENTLTDNGGKLSSGADYNFLIVPTLYTAKTGEVHLRTRQWVNDCIDHDAIVDGDAFYFYKPRQPFSGMGSILVGVVVAISQYTNSEKEYISELVNEMGGKFQDMFARKTVNAVYRTTHLLCAKTDSDKYRAAQKWKTPVVVAEWVVESFDKKVILDIGPFDPLNRSDSQSTVNYLPQTPVVNSSRVQKALQTEQKNRKVSQLQQAAASERQHAPPTSPKENVNNHVFKTPTSKPRKSTPGDALNEEIPQTDSFIEWKLANPTSIEDMDNDPEFMEWRAQQPKRPTPPPAQELSPIIGEHYGLSRAQSRGMKALYRELMKTPSPDIGVIKLRRRQSTPFRDIMARDFAKLAELIPKARTAEKSQQEDNKSATSSKRSSTTSSTTDDEEIHVNPASFPKRLRINSSESESEAPGSRKCAKTSSISSPGSTSNYPASSEEDATSAAQSGSRKLSSKADDIVDVGAREEQVSSTNANGSKNDPSQFNPVEKNKEIPKPIAETQEHRPTANLQKLITLLANADDEDEDEEDDDDDEDEEEEEDENEETDNGKSPSKVHQQVIREEDQPCAEELDAPPVVWVADSEDFHNDMQQQVGVSPGIVSSQGRTREIIFKVPPRPTFSLSGLNDNDKRSVKHKLVRLGGNVSETAMFEPSSFAVIANTLARSEKVLCAIASGKPIVTSAYVDACMEADRFIPITEEFIWKESDAKTDAVKELAKSSFCWIRRILKDPTDTPFHGDTFFLEGKANNKFAAFSRLVQSGGGQIVENKEASTMVLVMDQRSGIVDGRRIENVAYLSDQIINPLR</sequence>
<dbReference type="CDD" id="cd17731">
    <property type="entry name" value="BRCT_TopBP1_rpt2_like"/>
    <property type="match status" value="1"/>
</dbReference>
<feature type="compositionally biased region" description="Polar residues" evidence="2">
    <location>
        <begin position="918"/>
        <end position="932"/>
    </location>
</feature>
<dbReference type="OMA" id="NVHCLKT"/>
<dbReference type="PANTHER" id="PTHR13561">
    <property type="entry name" value="DNA REPLICATION REGULATOR DPB11-RELATED"/>
    <property type="match status" value="1"/>
</dbReference>
<feature type="region of interest" description="Disordered" evidence="2">
    <location>
        <begin position="581"/>
        <end position="629"/>
    </location>
</feature>
<dbReference type="InterPro" id="IPR059215">
    <property type="entry name" value="BRCT2_TopBP1-like"/>
</dbReference>
<dbReference type="Pfam" id="PF12738">
    <property type="entry name" value="PTCB-BRCT"/>
    <property type="match status" value="2"/>
</dbReference>
<gene>
    <name evidence="4" type="ORF">Fcan01_10031</name>
</gene>
<feature type="compositionally biased region" description="Acidic residues" evidence="2">
    <location>
        <begin position="1217"/>
        <end position="1243"/>
    </location>
</feature>
<dbReference type="EMBL" id="LNIX01000004">
    <property type="protein sequence ID" value="OXA56106.1"/>
    <property type="molecule type" value="Genomic_DNA"/>
</dbReference>
<evidence type="ECO:0000313" key="5">
    <source>
        <dbReference type="Proteomes" id="UP000198287"/>
    </source>
</evidence>
<feature type="compositionally biased region" description="Gly residues" evidence="2">
    <location>
        <begin position="1"/>
        <end position="12"/>
    </location>
</feature>
<feature type="region of interest" description="Disordered" evidence="2">
    <location>
        <begin position="1215"/>
        <end position="1267"/>
    </location>
</feature>
<dbReference type="GO" id="GO:0006270">
    <property type="term" value="P:DNA replication initiation"/>
    <property type="evidence" value="ECO:0007669"/>
    <property type="project" value="TreeGrafter"/>
</dbReference>
<accession>A0A226EHK8</accession>
<feature type="domain" description="BRCT" evidence="3">
    <location>
        <begin position="676"/>
        <end position="758"/>
    </location>
</feature>
<feature type="compositionally biased region" description="Polar residues" evidence="2">
    <location>
        <begin position="1167"/>
        <end position="1183"/>
    </location>
</feature>
<dbReference type="InterPro" id="IPR001357">
    <property type="entry name" value="BRCT_dom"/>
</dbReference>
<dbReference type="GO" id="GO:0033314">
    <property type="term" value="P:mitotic DNA replication checkpoint signaling"/>
    <property type="evidence" value="ECO:0007669"/>
    <property type="project" value="TreeGrafter"/>
</dbReference>
<dbReference type="SUPFAM" id="SSF52113">
    <property type="entry name" value="BRCT domain"/>
    <property type="match status" value="5"/>
</dbReference>
<feature type="region of interest" description="Disordered" evidence="2">
    <location>
        <begin position="887"/>
        <end position="948"/>
    </location>
</feature>